<dbReference type="Proteomes" id="UP000199494">
    <property type="component" value="Unassembled WGS sequence"/>
</dbReference>
<evidence type="ECO:0000313" key="2">
    <source>
        <dbReference type="EMBL" id="SDD70017.1"/>
    </source>
</evidence>
<dbReference type="Gene3D" id="3.30.565.60">
    <property type="match status" value="1"/>
</dbReference>
<dbReference type="AlphaFoldDB" id="A0A1G6WXV0"/>
<dbReference type="PANTHER" id="PTHR30595:SF6">
    <property type="entry name" value="SCHLAFEN ALBA-2 DOMAIN-CONTAINING PROTEIN"/>
    <property type="match status" value="1"/>
</dbReference>
<dbReference type="InterPro" id="IPR038475">
    <property type="entry name" value="RecG_C_sf"/>
</dbReference>
<dbReference type="InterPro" id="IPR038461">
    <property type="entry name" value="Schlafen_AlbA_2_dom_sf"/>
</dbReference>
<keyword evidence="2" id="KW-0067">ATP-binding</keyword>
<dbReference type="Pfam" id="PF04326">
    <property type="entry name" value="SLFN_AlbA_2"/>
    <property type="match status" value="1"/>
</dbReference>
<gene>
    <name evidence="2" type="ORF">SAMN05421630_111144</name>
</gene>
<keyword evidence="3" id="KW-1185">Reference proteome</keyword>
<feature type="domain" description="Schlafen AlbA-2" evidence="1">
    <location>
        <begin position="26"/>
        <end position="141"/>
    </location>
</feature>
<accession>A0A1G6WXV0</accession>
<name>A0A1G6WXV0_9PSEU</name>
<dbReference type="InterPro" id="IPR036390">
    <property type="entry name" value="WH_DNA-bd_sf"/>
</dbReference>
<keyword evidence="2" id="KW-0378">Hydrolase</keyword>
<dbReference type="Gene3D" id="3.30.950.30">
    <property type="entry name" value="Schlafen, AAA domain"/>
    <property type="match status" value="1"/>
</dbReference>
<dbReference type="EMBL" id="FMZE01000011">
    <property type="protein sequence ID" value="SDD70017.1"/>
    <property type="molecule type" value="Genomic_DNA"/>
</dbReference>
<evidence type="ECO:0000313" key="3">
    <source>
        <dbReference type="Proteomes" id="UP000199494"/>
    </source>
</evidence>
<dbReference type="OrthoDB" id="9805115at2"/>
<reference evidence="2 3" key="1">
    <citation type="submission" date="2016-10" db="EMBL/GenBank/DDBJ databases">
        <authorList>
            <person name="de Groot N.N."/>
        </authorList>
    </citation>
    <scope>NUCLEOTIDE SEQUENCE [LARGE SCALE GENOMIC DNA]</scope>
    <source>
        <strain evidence="2 3">CGMCC 4.5506</strain>
    </source>
</reference>
<evidence type="ECO:0000259" key="1">
    <source>
        <dbReference type="Pfam" id="PF04326"/>
    </source>
</evidence>
<dbReference type="InterPro" id="IPR007421">
    <property type="entry name" value="Schlafen_AlbA_2_dom"/>
</dbReference>
<protein>
    <submittedName>
        <fullName evidence="2">ATP-dependent DNA helicase RecG</fullName>
    </submittedName>
</protein>
<keyword evidence="2" id="KW-0347">Helicase</keyword>
<dbReference type="SUPFAM" id="SSF46785">
    <property type="entry name" value="Winged helix' DNA-binding domain"/>
    <property type="match status" value="1"/>
</dbReference>
<dbReference type="Pfam" id="PF13749">
    <property type="entry name" value="HATPase_c_4"/>
    <property type="match status" value="1"/>
</dbReference>
<proteinExistence type="predicted"/>
<dbReference type="PANTHER" id="PTHR30595">
    <property type="entry name" value="GLPR-RELATED TRANSCRIPTIONAL REPRESSOR"/>
    <property type="match status" value="1"/>
</dbReference>
<organism evidence="2 3">
    <name type="scientific">Prauserella marina</name>
    <dbReference type="NCBI Taxonomy" id="530584"/>
    <lineage>
        <taxon>Bacteria</taxon>
        <taxon>Bacillati</taxon>
        <taxon>Actinomycetota</taxon>
        <taxon>Actinomycetes</taxon>
        <taxon>Pseudonocardiales</taxon>
        <taxon>Pseudonocardiaceae</taxon>
        <taxon>Prauserella</taxon>
    </lineage>
</organism>
<sequence length="476" mass="52658">MTANEVEAALSADRADVGQHLLGVREDQWFERKSVKVAPKDLAPALIALANAEGGVIVVGLHGGKVEGTRSRREVLNAYRQAPIDFTAPPVRAEFSEVECVNEKGEEDTLLLIRVDPGERVHEAKNGDCFLRIGDESRKLNFTQRQELEFDKGQSQYDGFPVSGVTLSNLDSELISTYVRSTGAKADVQNVLAARSLLTRTGELTNACYLLFGKQPQDIFPQAHVRILRFLTAERGTGSRLNLEEGSDIRMEGPIPAIIQKANKTIENLVPMRRTLTEQGTFEGRPIVPRDAWLEGLVNAVIHRSYSLAGDHVRVEIYPNRIEIESPGRFPGLANPQKPMEISRFARNPRIARVCADLRIGQELGEGIKRIFDEMRRVGLTDPVYKQTAGSVRLTLTSAARLDPRIAARLPSGSQRVLDVMRAAGAPLGTGDIESALSLSRPATLTRLRALEKEGFLRWVGKSPQDPRAVWELRDH</sequence>
<keyword evidence="2" id="KW-0547">Nucleotide-binding</keyword>
<dbReference type="STRING" id="530584.SAMN05421630_111144"/>
<dbReference type="RefSeq" id="WP_091809473.1">
    <property type="nucleotide sequence ID" value="NZ_CP016353.1"/>
</dbReference>
<dbReference type="GO" id="GO:0004386">
    <property type="term" value="F:helicase activity"/>
    <property type="evidence" value="ECO:0007669"/>
    <property type="project" value="UniProtKB-KW"/>
</dbReference>